<evidence type="ECO:0000259" key="2">
    <source>
        <dbReference type="PROSITE" id="PS51205"/>
    </source>
</evidence>
<keyword evidence="3" id="KW-0808">Transferase</keyword>
<feature type="domain" description="VPS9" evidence="2">
    <location>
        <begin position="1005"/>
        <end position="1175"/>
    </location>
</feature>
<organism evidence="3 4">
    <name type="scientific">Schistosoma japonicum</name>
    <name type="common">Blood fluke</name>
    <dbReference type="NCBI Taxonomy" id="6182"/>
    <lineage>
        <taxon>Eukaryota</taxon>
        <taxon>Metazoa</taxon>
        <taxon>Spiralia</taxon>
        <taxon>Lophotrochozoa</taxon>
        <taxon>Platyhelminthes</taxon>
        <taxon>Trematoda</taxon>
        <taxon>Digenea</taxon>
        <taxon>Strigeidida</taxon>
        <taxon>Schistosomatoidea</taxon>
        <taxon>Schistosomatidae</taxon>
        <taxon>Schistosoma</taxon>
    </lineage>
</organism>
<dbReference type="SUPFAM" id="SSF109993">
    <property type="entry name" value="VPS9 domain"/>
    <property type="match status" value="1"/>
</dbReference>
<dbReference type="PANTHER" id="PTHR46089">
    <property type="entry name" value="ALSIN HOMOLOG"/>
    <property type="match status" value="1"/>
</dbReference>
<dbReference type="GO" id="GO:0031267">
    <property type="term" value="F:small GTPase binding"/>
    <property type="evidence" value="ECO:0007669"/>
    <property type="project" value="TreeGrafter"/>
</dbReference>
<dbReference type="InterPro" id="IPR051984">
    <property type="entry name" value="Alsin"/>
</dbReference>
<sequence>MCEDLLTASVWKTLPSEIRLQLFHPDRHVLLDSRVHSICIKNTNKFYSPNKRTFSNTTNKLYPFIYSEMPLEVEYSSHTDHDNIINNNISVNSQTVTFSRTPVTFTGTSVLNPSLMVLQNLDNPFNLDGFSEQDQTSSLKCLQSEANPPHFILFNDGLFIRLTKQMCFRFWPTELIWIKMDEKISDSEFELRTPEGVYKLDSSLWHAVLLKTIRHVCTNYGELCVNPSSPRNHDDIIRESNSLLEQRCCIYHVFRSGPLEDFAYYGSWMNGELHGSGKLCWPGKKFNSLHASKYTNSTKPNSSETLLDTYHLQHNDSEEFSSNRMISDSLRLFLAFTGPLDVNMKYIENEVVSVFCVGEFQSNQLTGLGELCIQTTQGSINIRAEWKNGRPHGIGSLRSVNGDIYTGWFVNGSREGHGSQELFPLNNAQNIAKCTKRTRRPNDCNTTYLGDWKGNKQDGYGILKYATNGNVYAGQWVKNATCGRGILYQLSGVYVAGEFEANGINGQGICVTPEGNIYSGMLSKSQPKGKGILNILSSNLLLVGNFSGIFGSSIIHRKNCPNSAPQNNNTNNSLYFKGDIIYSDRVLGSNSTRIISGGSYCQRLRVPFLVMDSGSTNGNWKICDRIEAVLNEVLLLHQIFGSSLNLTHLNQTVEIRTLSRQDFVELAMFILSHTVPFHLRWNSLFRNCIINATVLSQSISSSCLTDCIITSVENSPNAVNKHIELIAELAYWCLPSYLGGMASNSIDELLCHLLSELHIHKMHNSPVSSTYKDSTPPPLWLKYLRIINCLLTECFHTTICISNSNNNVENLLFSKSSQLAHLQMNYSYSQINYSTHLNIVIVLTEYAHLVIQLAQTFSLAIQHRLSTESIFMPVQSNDVNYLFQICDPSINYNDFFTTSNETSTNMGKIDEEVAVSTIDHHCPTGENDIVDETERRIVKEHISVNTERLILYNLAEVQLTGCISLFELACDCLLPSIYSTLFEFFKAQYANLDRCYWTFRQTLHDKSDSILYSYLELDKNLWLWDTSASSRNSVSSVSEHCSAFNPAVNFLRELCHRRTPAEKLLIIYQTFASVDHIISKSKQSTPHPQTMSFNNECKSPSICSTDTLPHLPGLDQLLPIMQFVVIRSEIMYLGAELAFIEQLAPERLSLHGLLPYLMTTLQACYDQILREGYII</sequence>
<keyword evidence="4" id="KW-1185">Reference proteome</keyword>
<dbReference type="InterPro" id="IPR003409">
    <property type="entry name" value="MORN"/>
</dbReference>
<evidence type="ECO:0000313" key="3">
    <source>
        <dbReference type="EMBL" id="TNN08044.1"/>
    </source>
</evidence>
<comment type="caution">
    <text evidence="3">The sequence shown here is derived from an EMBL/GenBank/DDBJ whole genome shotgun (WGS) entry which is preliminary data.</text>
</comment>
<keyword evidence="1" id="KW-0677">Repeat</keyword>
<keyword evidence="3" id="KW-0418">Kinase</keyword>
<evidence type="ECO:0000256" key="1">
    <source>
        <dbReference type="ARBA" id="ARBA00022737"/>
    </source>
</evidence>
<dbReference type="GO" id="GO:0005085">
    <property type="term" value="F:guanyl-nucleotide exchange factor activity"/>
    <property type="evidence" value="ECO:0007669"/>
    <property type="project" value="TreeGrafter"/>
</dbReference>
<dbReference type="SMART" id="SM00698">
    <property type="entry name" value="MORN"/>
    <property type="match status" value="5"/>
</dbReference>
<accession>A0A4Z2CV68</accession>
<proteinExistence type="predicted"/>
<dbReference type="Proteomes" id="UP000311919">
    <property type="component" value="Unassembled WGS sequence"/>
</dbReference>
<dbReference type="Pfam" id="PF02204">
    <property type="entry name" value="VPS9"/>
    <property type="match status" value="1"/>
</dbReference>
<dbReference type="GO" id="GO:0005737">
    <property type="term" value="C:cytoplasm"/>
    <property type="evidence" value="ECO:0007669"/>
    <property type="project" value="TreeGrafter"/>
</dbReference>
<dbReference type="STRING" id="6182.A0A4Z2CV68"/>
<dbReference type="Pfam" id="PF02493">
    <property type="entry name" value="MORN"/>
    <property type="match status" value="4"/>
</dbReference>
<dbReference type="Gene3D" id="1.20.1050.80">
    <property type="entry name" value="VPS9 domain"/>
    <property type="match status" value="1"/>
</dbReference>
<dbReference type="GO" id="GO:0016301">
    <property type="term" value="F:kinase activity"/>
    <property type="evidence" value="ECO:0007669"/>
    <property type="project" value="UniProtKB-KW"/>
</dbReference>
<dbReference type="AlphaFoldDB" id="A0A4Z2CV68"/>
<dbReference type="OrthoDB" id="6248227at2759"/>
<dbReference type="PROSITE" id="PS51205">
    <property type="entry name" value="VPS9"/>
    <property type="match status" value="1"/>
</dbReference>
<dbReference type="EMBL" id="SKCS01000416">
    <property type="protein sequence ID" value="TNN08044.1"/>
    <property type="molecule type" value="Genomic_DNA"/>
</dbReference>
<name>A0A4Z2CV68_SCHJA</name>
<dbReference type="InterPro" id="IPR037191">
    <property type="entry name" value="VPS9_dom_sf"/>
</dbReference>
<protein>
    <submittedName>
        <fullName evidence="3">Phosphatidylinositol 4-phosphate 5-kinase 1</fullName>
    </submittedName>
</protein>
<dbReference type="GO" id="GO:0016197">
    <property type="term" value="P:endosomal transport"/>
    <property type="evidence" value="ECO:0007669"/>
    <property type="project" value="TreeGrafter"/>
</dbReference>
<evidence type="ECO:0000313" key="4">
    <source>
        <dbReference type="Proteomes" id="UP000311919"/>
    </source>
</evidence>
<dbReference type="InterPro" id="IPR003123">
    <property type="entry name" value="VPS9"/>
</dbReference>
<dbReference type="SUPFAM" id="SSF82185">
    <property type="entry name" value="Histone H3 K4-specific methyltransferase SET7/9 N-terminal domain"/>
    <property type="match status" value="2"/>
</dbReference>
<reference evidence="3 4" key="1">
    <citation type="submission" date="2019-03" db="EMBL/GenBank/DDBJ databases">
        <title>An improved genome assembly of the fluke Schistosoma japonicum.</title>
        <authorList>
            <person name="Hu W."/>
            <person name="Luo F."/>
            <person name="Yin M."/>
            <person name="Mo X."/>
            <person name="Sun C."/>
            <person name="Wu Q."/>
            <person name="Zhu B."/>
            <person name="Xiang M."/>
            <person name="Wang J."/>
            <person name="Wang Y."/>
            <person name="Zhang T."/>
            <person name="Xu B."/>
            <person name="Zheng H."/>
            <person name="Feng Z."/>
        </authorList>
    </citation>
    <scope>NUCLEOTIDE SEQUENCE [LARGE SCALE GENOMIC DNA]</scope>
    <source>
        <strain evidence="3">HuSjv2</strain>
        <tissue evidence="3">Worms</tissue>
    </source>
</reference>
<gene>
    <name evidence="3" type="ORF">EWB00_007332</name>
</gene>
<dbReference type="PANTHER" id="PTHR46089:SF2">
    <property type="entry name" value="ALSIN HOMOLOG"/>
    <property type="match status" value="1"/>
</dbReference>